<keyword evidence="1" id="KW-0479">Metal-binding</keyword>
<reference evidence="6" key="2">
    <citation type="submission" date="2023-01" db="EMBL/GenBank/DDBJ databases">
        <title>Human gut microbiome strain richness.</title>
        <authorList>
            <person name="Chen-Liaw A."/>
        </authorList>
    </citation>
    <scope>NUCLEOTIDE SEQUENCE</scope>
    <source>
        <strain evidence="6">1001283st1_G1_1001283B150217_161031</strain>
    </source>
</reference>
<accession>A0A175A4W6</accession>
<dbReference type="InterPro" id="IPR017896">
    <property type="entry name" value="4Fe4S_Fe-S-bd"/>
</dbReference>
<organism evidence="5 7">
    <name type="scientific">[Eubacterium] siraeum</name>
    <dbReference type="NCBI Taxonomy" id="39492"/>
    <lineage>
        <taxon>Bacteria</taxon>
        <taxon>Bacillati</taxon>
        <taxon>Bacillota</taxon>
        <taxon>Clostridia</taxon>
        <taxon>Eubacteriales</taxon>
        <taxon>Oscillospiraceae</taxon>
        <taxon>Oscillospiraceae incertae sedis</taxon>
    </lineage>
</organism>
<feature type="domain" description="4Fe-4S ferredoxin-type" evidence="4">
    <location>
        <begin position="2"/>
        <end position="31"/>
    </location>
</feature>
<name>A0A175A4W6_9FIRM</name>
<evidence type="ECO:0000256" key="3">
    <source>
        <dbReference type="ARBA" id="ARBA00023014"/>
    </source>
</evidence>
<dbReference type="STRING" id="39492.ERS852540_02313"/>
<evidence type="ECO:0000259" key="4">
    <source>
        <dbReference type="PROSITE" id="PS51379"/>
    </source>
</evidence>
<dbReference type="AlphaFoldDB" id="A0A175A4W6"/>
<dbReference type="SUPFAM" id="SSF54862">
    <property type="entry name" value="4Fe-4S ferredoxins"/>
    <property type="match status" value="1"/>
</dbReference>
<sequence length="72" mass="7607">MAKMKVDFDRCKGCGLCTTACPKKIVALQTEKLNKKGYYTAVCTDDDACIACALCAMMCPDCAITVGGDDNG</sequence>
<evidence type="ECO:0000256" key="2">
    <source>
        <dbReference type="ARBA" id="ARBA00023004"/>
    </source>
</evidence>
<gene>
    <name evidence="5" type="ORF">ERS852540_02313</name>
    <name evidence="6" type="ORF">PNE09_02265</name>
</gene>
<evidence type="ECO:0000313" key="7">
    <source>
        <dbReference type="Proteomes" id="UP000095662"/>
    </source>
</evidence>
<dbReference type="GO" id="GO:0046872">
    <property type="term" value="F:metal ion binding"/>
    <property type="evidence" value="ECO:0007669"/>
    <property type="project" value="UniProtKB-KW"/>
</dbReference>
<reference evidence="5 7" key="1">
    <citation type="submission" date="2015-09" db="EMBL/GenBank/DDBJ databases">
        <authorList>
            <consortium name="Pathogen Informatics"/>
        </authorList>
    </citation>
    <scope>NUCLEOTIDE SEQUENCE [LARGE SCALE GENOMIC DNA]</scope>
    <source>
        <strain evidence="5 7">2789STDY5834928</strain>
    </source>
</reference>
<dbReference type="EMBL" id="JAQLXW010000002">
    <property type="protein sequence ID" value="MDB8002885.1"/>
    <property type="molecule type" value="Genomic_DNA"/>
</dbReference>
<dbReference type="PROSITE" id="PS00198">
    <property type="entry name" value="4FE4S_FER_1"/>
    <property type="match status" value="2"/>
</dbReference>
<keyword evidence="3" id="KW-0411">Iron-sulfur</keyword>
<dbReference type="Gene3D" id="3.30.70.20">
    <property type="match status" value="1"/>
</dbReference>
<dbReference type="Proteomes" id="UP001210809">
    <property type="component" value="Unassembled WGS sequence"/>
</dbReference>
<dbReference type="PANTHER" id="PTHR43122:SF2">
    <property type="entry name" value="FERREDOXIN SUBUNIT OF PYRUVATE:FLAVODOXIN OXIDOREDUCTASE"/>
    <property type="match status" value="1"/>
</dbReference>
<dbReference type="Pfam" id="PF12838">
    <property type="entry name" value="Fer4_7"/>
    <property type="match status" value="1"/>
</dbReference>
<dbReference type="Proteomes" id="UP000095662">
    <property type="component" value="Unassembled WGS sequence"/>
</dbReference>
<evidence type="ECO:0000313" key="5">
    <source>
        <dbReference type="EMBL" id="CUQ91366.1"/>
    </source>
</evidence>
<dbReference type="PROSITE" id="PS51379">
    <property type="entry name" value="4FE4S_FER_2"/>
    <property type="match status" value="2"/>
</dbReference>
<dbReference type="InterPro" id="IPR017900">
    <property type="entry name" value="4Fe4S_Fe_S_CS"/>
</dbReference>
<dbReference type="GO" id="GO:0051536">
    <property type="term" value="F:iron-sulfur cluster binding"/>
    <property type="evidence" value="ECO:0007669"/>
    <property type="project" value="UniProtKB-KW"/>
</dbReference>
<evidence type="ECO:0000313" key="6">
    <source>
        <dbReference type="EMBL" id="MDB8002885.1"/>
    </source>
</evidence>
<dbReference type="OrthoDB" id="9804603at2"/>
<proteinExistence type="predicted"/>
<feature type="domain" description="4Fe-4S ferredoxin-type" evidence="4">
    <location>
        <begin position="40"/>
        <end position="69"/>
    </location>
</feature>
<dbReference type="EMBL" id="CZBY01000024">
    <property type="protein sequence ID" value="CUQ91366.1"/>
    <property type="molecule type" value="Genomic_DNA"/>
</dbReference>
<evidence type="ECO:0000256" key="1">
    <source>
        <dbReference type="ARBA" id="ARBA00022723"/>
    </source>
</evidence>
<protein>
    <submittedName>
        <fullName evidence="5">2-oxoglutarate-acceptor oxidoreductase subunit OorD</fullName>
    </submittedName>
    <submittedName>
        <fullName evidence="6">4Fe-4S dicluster domain-containing protein</fullName>
    </submittedName>
</protein>
<keyword evidence="2" id="KW-0408">Iron</keyword>
<dbReference type="PANTHER" id="PTHR43122">
    <property type="entry name" value="FERREDOXIN SUBUNIT OF PYRUVATE:FLAVODOXIN OXIDOREDUCTASE-RELATED"/>
    <property type="match status" value="1"/>
</dbReference>